<proteinExistence type="predicted"/>
<comment type="caution">
    <text evidence="1">The sequence shown here is derived from an EMBL/GenBank/DDBJ whole genome shotgun (WGS) entry which is preliminary data.</text>
</comment>
<accession>A0ABR6ZU65</accession>
<organism evidence="1 2">
    <name type="scientific">Undibacterium hunanense</name>
    <dbReference type="NCBI Taxonomy" id="2762292"/>
    <lineage>
        <taxon>Bacteria</taxon>
        <taxon>Pseudomonadati</taxon>
        <taxon>Pseudomonadota</taxon>
        <taxon>Betaproteobacteria</taxon>
        <taxon>Burkholderiales</taxon>
        <taxon>Oxalobacteraceae</taxon>
        <taxon>Undibacterium</taxon>
    </lineage>
</organism>
<name>A0ABR6ZU65_9BURK</name>
<sequence>MKAVFHFSFQQHWRHAPLAYWVHVPVPDQPDNWVPPAPPLVPHKGYVFLHVVFEKHELVFSSPAQLDHFIRTLSAKPLPITRHLSALRGTELGPNSHWLSRLPAALKAPRKRVMLVAHMQEVRSLAVNADTPLQFDWKNQNALLMK</sequence>
<evidence type="ECO:0000313" key="1">
    <source>
        <dbReference type="EMBL" id="MBC3919436.1"/>
    </source>
</evidence>
<gene>
    <name evidence="1" type="ORF">H8L32_18235</name>
</gene>
<dbReference type="EMBL" id="JACOGF010000009">
    <property type="protein sequence ID" value="MBC3919436.1"/>
    <property type="molecule type" value="Genomic_DNA"/>
</dbReference>
<keyword evidence="2" id="KW-1185">Reference proteome</keyword>
<reference evidence="1 2" key="1">
    <citation type="submission" date="2020-08" db="EMBL/GenBank/DDBJ databases">
        <title>Novel species isolated from subtropical streams in China.</title>
        <authorList>
            <person name="Lu H."/>
        </authorList>
    </citation>
    <scope>NUCLEOTIDE SEQUENCE [LARGE SCALE GENOMIC DNA]</scope>
    <source>
        <strain evidence="1 2">CY18W</strain>
    </source>
</reference>
<protein>
    <submittedName>
        <fullName evidence="1">Uncharacterized protein</fullName>
    </submittedName>
</protein>
<dbReference type="Proteomes" id="UP000650424">
    <property type="component" value="Unassembled WGS sequence"/>
</dbReference>
<dbReference type="RefSeq" id="WP_186948686.1">
    <property type="nucleotide sequence ID" value="NZ_JACOGF010000009.1"/>
</dbReference>
<evidence type="ECO:0000313" key="2">
    <source>
        <dbReference type="Proteomes" id="UP000650424"/>
    </source>
</evidence>